<evidence type="ECO:0000256" key="1">
    <source>
        <dbReference type="SAM" id="MobiDB-lite"/>
    </source>
</evidence>
<dbReference type="EMBL" id="KQ947405">
    <property type="protein sequence ID" value="KUJ22941.1"/>
    <property type="molecule type" value="Genomic_DNA"/>
</dbReference>
<dbReference type="AlphaFoldDB" id="A0A194XS20"/>
<dbReference type="KEGG" id="psco:LY89DRAFT_161635"/>
<evidence type="ECO:0000313" key="3">
    <source>
        <dbReference type="Proteomes" id="UP000070700"/>
    </source>
</evidence>
<keyword evidence="3" id="KW-1185">Reference proteome</keyword>
<name>A0A194XS20_MOLSC</name>
<dbReference type="RefSeq" id="XP_018077296.1">
    <property type="nucleotide sequence ID" value="XM_018205507.1"/>
</dbReference>
<gene>
    <name evidence="2" type="ORF">LY89DRAFT_161635</name>
</gene>
<feature type="region of interest" description="Disordered" evidence="1">
    <location>
        <begin position="66"/>
        <end position="89"/>
    </location>
</feature>
<dbReference type="InParanoid" id="A0A194XS20"/>
<evidence type="ECO:0000313" key="2">
    <source>
        <dbReference type="EMBL" id="KUJ22941.1"/>
    </source>
</evidence>
<protein>
    <submittedName>
        <fullName evidence="2">Uncharacterized protein</fullName>
    </submittedName>
</protein>
<sequence>MDNSIYYPTTQASQQMNGLGRENQESMVMVRASEVVLQKRSVSNRWADPKVEAVSQALRGRGQCEDFWTSGPYSPDSRSKSGRKPRAPGCSRILCRRLDNRAGTTLLGGVEQTGLQRGARRGVLMLYLLFRRRPTKPVVSL</sequence>
<dbReference type="GeneID" id="28815233"/>
<accession>A0A194XS20</accession>
<dbReference type="Proteomes" id="UP000070700">
    <property type="component" value="Unassembled WGS sequence"/>
</dbReference>
<reference evidence="2 3" key="1">
    <citation type="submission" date="2015-10" db="EMBL/GenBank/DDBJ databases">
        <title>Full genome of DAOMC 229536 Phialocephala scopiformis, a fungal endophyte of spruce producing the potent anti-insectan compound rugulosin.</title>
        <authorList>
            <consortium name="DOE Joint Genome Institute"/>
            <person name="Walker A.K."/>
            <person name="Frasz S.L."/>
            <person name="Seifert K.A."/>
            <person name="Miller J.D."/>
            <person name="Mondo S.J."/>
            <person name="Labutti K."/>
            <person name="Lipzen A."/>
            <person name="Dockter R."/>
            <person name="Kennedy M."/>
            <person name="Grigoriev I.V."/>
            <person name="Spatafora J.W."/>
        </authorList>
    </citation>
    <scope>NUCLEOTIDE SEQUENCE [LARGE SCALE GENOMIC DNA]</scope>
    <source>
        <strain evidence="2 3">CBS 120377</strain>
    </source>
</reference>
<organism evidence="2 3">
    <name type="scientific">Mollisia scopiformis</name>
    <name type="common">Conifer needle endophyte fungus</name>
    <name type="synonym">Phialocephala scopiformis</name>
    <dbReference type="NCBI Taxonomy" id="149040"/>
    <lineage>
        <taxon>Eukaryota</taxon>
        <taxon>Fungi</taxon>
        <taxon>Dikarya</taxon>
        <taxon>Ascomycota</taxon>
        <taxon>Pezizomycotina</taxon>
        <taxon>Leotiomycetes</taxon>
        <taxon>Helotiales</taxon>
        <taxon>Mollisiaceae</taxon>
        <taxon>Mollisia</taxon>
    </lineage>
</organism>
<proteinExistence type="predicted"/>